<dbReference type="Pfam" id="PF03135">
    <property type="entry name" value="CagE_TrbE_VirB"/>
    <property type="match status" value="1"/>
</dbReference>
<proteinExistence type="inferred from homology"/>
<keyword evidence="2" id="KW-0547">Nucleotide-binding</keyword>
<dbReference type="InterPro" id="IPR027417">
    <property type="entry name" value="P-loop_NTPase"/>
</dbReference>
<dbReference type="STRING" id="1280953.HOC_16121"/>
<dbReference type="GO" id="GO:0005524">
    <property type="term" value="F:ATP binding"/>
    <property type="evidence" value="ECO:0007669"/>
    <property type="project" value="UniProtKB-KW"/>
</dbReference>
<keyword evidence="3" id="KW-0067">ATP-binding</keyword>
<dbReference type="Proteomes" id="UP000024942">
    <property type="component" value="Unassembled WGS sequence"/>
</dbReference>
<organism evidence="5 6">
    <name type="scientific">Hyphomonas oceanitis SCH89</name>
    <dbReference type="NCBI Taxonomy" id="1280953"/>
    <lineage>
        <taxon>Bacteria</taxon>
        <taxon>Pseudomonadati</taxon>
        <taxon>Pseudomonadota</taxon>
        <taxon>Alphaproteobacteria</taxon>
        <taxon>Hyphomonadales</taxon>
        <taxon>Hyphomonadaceae</taxon>
        <taxon>Hyphomonas</taxon>
    </lineage>
</organism>
<sequence>MLNLSEYAGHPTRLADYLPWACLVAPGVVLNKDGAFQTGFRYRGPDLESSTEAELVAVTARVNNVLRRFGTGWALFFEAVRQEAQLSPESAFGNATAWLIEQERRASAEETGARFESTYYLTLLWLPPADATGRAEKALIERPEKRDGHDWRQRLEHFQTRAAQTLDLLSTALDEIHPLSDEETLTYLHACVSSKRHPVAVPDLPVFLDAVLADESFDGGLEPRIGNVHLATLTLLGFPATTLPGMLDELNRLGFSYRWATRFIAMDKAEAEKLLAKKRRHWFAKRKSVGAVLRETLFNEQAALLDNDADNKAADADAALQELGSDLVSYGYVTTTLTLMGETRDEVEARTRAVERIINGRGFTAIRETLNAVEAWLGSLPGHVYANVRQPILHTLNLAHLVPISSVWAGDSWNDHLSDRALIEAQTEGTTPFRLNLHVGDVGHTLIVGPTGSGKSVLLSLLAAQWQRYEDAQVFVFDKGGSARAVTLAMDGTWLPLAGDERPALQPLRDIDTERGASFAADWLLGLIAAEGVTVTPDLKSALWDGVQSLASAPVTERTLTGLSLILQSDTLKAALQPYTLEGAYGHLLDSDHEALDLTSVACFEMEELMQTPSAVAPVITYLFHRLEDRFDGRPALLILDEAWLFLDHPVFAARLRDWLKTLRKKNVAVVFATQSLADIEGASIAPALIESCPTRIFLPNERALEPASQSVYRRFGLNDRQIDILAKAIPKRDYYYTSPLGCRLFELGMGEVALALCGAAAPADQKQMTACLEEAGEAGFARRWLELRDLGWAADLIAGWPGLPGADPAKIAAEQEPRP</sequence>
<gene>
    <name evidence="5" type="ORF">HOC_16121</name>
</gene>
<dbReference type="PANTHER" id="PTHR30121">
    <property type="entry name" value="UNCHARACTERIZED PROTEIN YJGR-RELATED"/>
    <property type="match status" value="1"/>
</dbReference>
<comment type="caution">
    <text evidence="5">The sequence shown here is derived from an EMBL/GenBank/DDBJ whole genome shotgun (WGS) entry which is preliminary data.</text>
</comment>
<dbReference type="AlphaFoldDB" id="A0A059G485"/>
<dbReference type="InterPro" id="IPR003593">
    <property type="entry name" value="AAA+_ATPase"/>
</dbReference>
<evidence type="ECO:0000259" key="4">
    <source>
        <dbReference type="SMART" id="SM00382"/>
    </source>
</evidence>
<dbReference type="NCBIfam" id="NF010447">
    <property type="entry name" value="PRK13873.1"/>
    <property type="match status" value="1"/>
</dbReference>
<dbReference type="SUPFAM" id="SSF52540">
    <property type="entry name" value="P-loop containing nucleoside triphosphate hydrolases"/>
    <property type="match status" value="1"/>
</dbReference>
<evidence type="ECO:0000256" key="2">
    <source>
        <dbReference type="ARBA" id="ARBA00022741"/>
    </source>
</evidence>
<dbReference type="OrthoDB" id="9816422at2"/>
<dbReference type="RefSeq" id="WP_035540494.1">
    <property type="nucleotide sequence ID" value="NZ_ARYL01000031.1"/>
</dbReference>
<evidence type="ECO:0000313" key="6">
    <source>
        <dbReference type="Proteomes" id="UP000024942"/>
    </source>
</evidence>
<dbReference type="PANTHER" id="PTHR30121:SF12">
    <property type="entry name" value="TYPE IV SECRETION SYSTEM PROTEIN CAGE"/>
    <property type="match status" value="1"/>
</dbReference>
<dbReference type="eggNOG" id="COG3451">
    <property type="taxonomic scope" value="Bacteria"/>
</dbReference>
<dbReference type="InterPro" id="IPR018145">
    <property type="entry name" value="CagE_TrbE_VirB_cntrl_dom"/>
</dbReference>
<evidence type="ECO:0000313" key="5">
    <source>
        <dbReference type="EMBL" id="KDA01288.1"/>
    </source>
</evidence>
<dbReference type="Pfam" id="PF19044">
    <property type="entry name" value="P-loop_TraG"/>
    <property type="match status" value="1"/>
</dbReference>
<keyword evidence="6" id="KW-1185">Reference proteome</keyword>
<accession>A0A059G485</accession>
<dbReference type="SMART" id="SM00382">
    <property type="entry name" value="AAA"/>
    <property type="match status" value="1"/>
</dbReference>
<feature type="domain" description="AAA+ ATPase" evidence="4">
    <location>
        <begin position="441"/>
        <end position="705"/>
    </location>
</feature>
<dbReference type="Gene3D" id="3.40.50.300">
    <property type="entry name" value="P-loop containing nucleotide triphosphate hydrolases"/>
    <property type="match status" value="2"/>
</dbReference>
<evidence type="ECO:0000256" key="3">
    <source>
        <dbReference type="ARBA" id="ARBA00022840"/>
    </source>
</evidence>
<dbReference type="EMBL" id="ARYL01000031">
    <property type="protein sequence ID" value="KDA01288.1"/>
    <property type="molecule type" value="Genomic_DNA"/>
</dbReference>
<dbReference type="PATRIC" id="fig|1280953.3.peg.3231"/>
<dbReference type="CDD" id="cd01127">
    <property type="entry name" value="TrwB_TraG_TraD_VirD4"/>
    <property type="match status" value="1"/>
</dbReference>
<dbReference type="InterPro" id="IPR043964">
    <property type="entry name" value="P-loop_TraG"/>
</dbReference>
<protein>
    <submittedName>
        <fullName evidence="5">Conjugal transfer ATPase TrbE</fullName>
    </submittedName>
</protein>
<dbReference type="InterPro" id="IPR051162">
    <property type="entry name" value="T4SS_component"/>
</dbReference>
<evidence type="ECO:0000256" key="1">
    <source>
        <dbReference type="ARBA" id="ARBA00006512"/>
    </source>
</evidence>
<reference evidence="5 6" key="1">
    <citation type="journal article" date="2014" name="Antonie Van Leeuwenhoek">
        <title>Hyphomonas beringensis sp. nov. and Hyphomonas chukchiensis sp. nov., isolated from surface seawater of the Bering Sea and Chukchi Sea.</title>
        <authorList>
            <person name="Li C."/>
            <person name="Lai Q."/>
            <person name="Li G."/>
            <person name="Dong C."/>
            <person name="Wang J."/>
            <person name="Liao Y."/>
            <person name="Shao Z."/>
        </authorList>
    </citation>
    <scope>NUCLEOTIDE SEQUENCE [LARGE SCALE GENOMIC DNA]</scope>
    <source>
        <strain evidence="5 6">SCH89</strain>
    </source>
</reference>
<comment type="similarity">
    <text evidence="1">Belongs to the TrbE/VirB4 family.</text>
</comment>
<name>A0A059G485_9PROT</name>